<dbReference type="Pfam" id="PF09809">
    <property type="entry name" value="MRP-L27"/>
    <property type="match status" value="1"/>
</dbReference>
<evidence type="ECO:0000256" key="3">
    <source>
        <dbReference type="ARBA" id="ARBA00022946"/>
    </source>
</evidence>
<dbReference type="Proteomes" id="UP000694925">
    <property type="component" value="Unplaced"/>
</dbReference>
<keyword evidence="3" id="KW-0809">Transit peptide</keyword>
<dbReference type="GO" id="GO:0006412">
    <property type="term" value="P:translation"/>
    <property type="evidence" value="ECO:0007669"/>
    <property type="project" value="TreeGrafter"/>
</dbReference>
<gene>
    <name evidence="9" type="primary">LOC108622970</name>
</gene>
<evidence type="ECO:0000256" key="7">
    <source>
        <dbReference type="SAM" id="MobiDB-lite"/>
    </source>
</evidence>
<sequence length="170" mass="19760">MASTCMVITRQISSSSVCHGKRNFRMIQVYNKRGSRQFKEERNKNPKNFDIPIDRRGVKATGMWVQDRWVNVPEMIPEIVVPSLKDFHLKPYVSYRTTDVERREFTAQDLFDVVYSEKIRTDFKAGQLDSDGQPLNPSEDEKLTSEEARIKAEQTGCDLFQPDKLPPKLF</sequence>
<name>A0AAJ7ITJ6_9HYME</name>
<proteinExistence type="inferred from homology"/>
<evidence type="ECO:0000313" key="8">
    <source>
        <dbReference type="Proteomes" id="UP000694925"/>
    </source>
</evidence>
<evidence type="ECO:0000256" key="4">
    <source>
        <dbReference type="ARBA" id="ARBA00022980"/>
    </source>
</evidence>
<keyword evidence="8" id="KW-1185">Reference proteome</keyword>
<comment type="similarity">
    <text evidence="2">Belongs to the mitochondrion-specific ribosomal protein mL41 family.</text>
</comment>
<accession>A0AAJ7ITJ6</accession>
<dbReference type="GeneID" id="108622970"/>
<dbReference type="AlphaFoldDB" id="A0AAJ7ITJ6"/>
<dbReference type="InterPro" id="IPR019189">
    <property type="entry name" value="Ribosomal_mL41"/>
</dbReference>
<evidence type="ECO:0000313" key="9">
    <source>
        <dbReference type="RefSeq" id="XP_017876672.1"/>
    </source>
</evidence>
<evidence type="ECO:0000256" key="1">
    <source>
        <dbReference type="ARBA" id="ARBA00004173"/>
    </source>
</evidence>
<dbReference type="GO" id="GO:0003735">
    <property type="term" value="F:structural constituent of ribosome"/>
    <property type="evidence" value="ECO:0007669"/>
    <property type="project" value="InterPro"/>
</dbReference>
<reference evidence="9" key="1">
    <citation type="submission" date="2025-08" db="UniProtKB">
        <authorList>
            <consortium name="RefSeq"/>
        </authorList>
    </citation>
    <scope>IDENTIFICATION</scope>
    <source>
        <tissue evidence="9">Whole body</tissue>
    </source>
</reference>
<evidence type="ECO:0000256" key="6">
    <source>
        <dbReference type="ARBA" id="ARBA00023274"/>
    </source>
</evidence>
<keyword evidence="6" id="KW-0687">Ribonucleoprotein</keyword>
<protein>
    <submittedName>
        <fullName evidence="9">39S ribosomal protein L41, mitochondrial</fullName>
    </submittedName>
</protein>
<evidence type="ECO:0000256" key="5">
    <source>
        <dbReference type="ARBA" id="ARBA00023128"/>
    </source>
</evidence>
<dbReference type="CTD" id="64975"/>
<comment type="subcellular location">
    <subcellularLocation>
        <location evidence="1">Mitochondrion</location>
    </subcellularLocation>
</comment>
<dbReference type="RefSeq" id="XP_017876672.1">
    <property type="nucleotide sequence ID" value="XM_018021183.2"/>
</dbReference>
<evidence type="ECO:0000256" key="2">
    <source>
        <dbReference type="ARBA" id="ARBA00010152"/>
    </source>
</evidence>
<feature type="region of interest" description="Disordered" evidence="7">
    <location>
        <begin position="126"/>
        <end position="145"/>
    </location>
</feature>
<dbReference type="PANTHER" id="PTHR21338:SF0">
    <property type="entry name" value="LARGE RIBOSOMAL SUBUNIT PROTEIN ML41"/>
    <property type="match status" value="1"/>
</dbReference>
<keyword evidence="4 9" id="KW-0689">Ribosomal protein</keyword>
<dbReference type="GO" id="GO:0005762">
    <property type="term" value="C:mitochondrial large ribosomal subunit"/>
    <property type="evidence" value="ECO:0007669"/>
    <property type="project" value="InterPro"/>
</dbReference>
<dbReference type="KEGG" id="ccal:108622970"/>
<organism evidence="8 9">
    <name type="scientific">Ceratina calcarata</name>
    <dbReference type="NCBI Taxonomy" id="156304"/>
    <lineage>
        <taxon>Eukaryota</taxon>
        <taxon>Metazoa</taxon>
        <taxon>Ecdysozoa</taxon>
        <taxon>Arthropoda</taxon>
        <taxon>Hexapoda</taxon>
        <taxon>Insecta</taxon>
        <taxon>Pterygota</taxon>
        <taxon>Neoptera</taxon>
        <taxon>Endopterygota</taxon>
        <taxon>Hymenoptera</taxon>
        <taxon>Apocrita</taxon>
        <taxon>Aculeata</taxon>
        <taxon>Apoidea</taxon>
        <taxon>Anthophila</taxon>
        <taxon>Apidae</taxon>
        <taxon>Ceratina</taxon>
        <taxon>Zadontomerus</taxon>
    </lineage>
</organism>
<keyword evidence="5" id="KW-0496">Mitochondrion</keyword>
<dbReference type="PANTHER" id="PTHR21338">
    <property type="entry name" value="MITOCHONDRIAL RIBOSOMAL PROTEIN L41"/>
    <property type="match status" value="1"/>
</dbReference>